<proteinExistence type="predicted"/>
<dbReference type="EMBL" id="KV424049">
    <property type="protein sequence ID" value="KZT52997.1"/>
    <property type="molecule type" value="Genomic_DNA"/>
</dbReference>
<dbReference type="GO" id="GO:0000978">
    <property type="term" value="F:RNA polymerase II cis-regulatory region sequence-specific DNA binding"/>
    <property type="evidence" value="ECO:0007669"/>
    <property type="project" value="TreeGrafter"/>
</dbReference>
<evidence type="ECO:0000313" key="6">
    <source>
        <dbReference type="EMBL" id="KZT52997.1"/>
    </source>
</evidence>
<keyword evidence="2 3" id="KW-0539">Nucleus</keyword>
<dbReference type="PANTHER" id="PTHR11829:SF343">
    <property type="entry name" value="FORK-HEAD DOMAIN-CONTAINING PROTEIN"/>
    <property type="match status" value="1"/>
</dbReference>
<dbReference type="Gene3D" id="1.10.10.10">
    <property type="entry name" value="Winged helix-like DNA-binding domain superfamily/Winged helix DNA-binding domain"/>
    <property type="match status" value="1"/>
</dbReference>
<dbReference type="InterPro" id="IPR050211">
    <property type="entry name" value="FOX_domain-containing"/>
</dbReference>
<name>A0A165DKA0_9BASI</name>
<sequence>MAAIVTPQKNVKSIPPTSSPYHPDQATPAPFPVPIGPRPSTKPAWSYAALIGQSINAAPSKRASLSQIYNWISTAYPFYKRSEAGWQNSIRHNLSLNECFVKIKREEGEKGKGCWWGI</sequence>
<dbReference type="InterPro" id="IPR036390">
    <property type="entry name" value="WH_DNA-bd_sf"/>
</dbReference>
<feature type="domain" description="Fork-head" evidence="5">
    <location>
        <begin position="42"/>
        <end position="118"/>
    </location>
</feature>
<evidence type="ECO:0000256" key="2">
    <source>
        <dbReference type="ARBA" id="ARBA00023242"/>
    </source>
</evidence>
<evidence type="ECO:0000259" key="5">
    <source>
        <dbReference type="PROSITE" id="PS50039"/>
    </source>
</evidence>
<dbReference type="InterPro" id="IPR030456">
    <property type="entry name" value="TF_fork_head_CS_2"/>
</dbReference>
<dbReference type="CDD" id="cd00059">
    <property type="entry name" value="FH_FOX"/>
    <property type="match status" value="1"/>
</dbReference>
<evidence type="ECO:0000256" key="3">
    <source>
        <dbReference type="PROSITE-ProRule" id="PRU00089"/>
    </source>
</evidence>
<dbReference type="Proteomes" id="UP000076842">
    <property type="component" value="Unassembled WGS sequence"/>
</dbReference>
<dbReference type="PROSITE" id="PS00658">
    <property type="entry name" value="FORK_HEAD_2"/>
    <property type="match status" value="1"/>
</dbReference>
<dbReference type="PROSITE" id="PS50039">
    <property type="entry name" value="FORK_HEAD_3"/>
    <property type="match status" value="1"/>
</dbReference>
<keyword evidence="1 3" id="KW-0238">DNA-binding</keyword>
<protein>
    <submittedName>
        <fullName evidence="6">Winged helix DNA-binding domain-containing protein</fullName>
    </submittedName>
</protein>
<organism evidence="6 7">
    <name type="scientific">Calocera cornea HHB12733</name>
    <dbReference type="NCBI Taxonomy" id="1353952"/>
    <lineage>
        <taxon>Eukaryota</taxon>
        <taxon>Fungi</taxon>
        <taxon>Dikarya</taxon>
        <taxon>Basidiomycota</taxon>
        <taxon>Agaricomycotina</taxon>
        <taxon>Dacrymycetes</taxon>
        <taxon>Dacrymycetales</taxon>
        <taxon>Dacrymycetaceae</taxon>
        <taxon>Calocera</taxon>
    </lineage>
</organism>
<accession>A0A165DKA0</accession>
<evidence type="ECO:0000313" key="7">
    <source>
        <dbReference type="Proteomes" id="UP000076842"/>
    </source>
</evidence>
<dbReference type="FunFam" id="1.10.10.10:FF:000135">
    <property type="entry name" value="forkhead box protein G1"/>
    <property type="match status" value="1"/>
</dbReference>
<dbReference type="InterPro" id="IPR001766">
    <property type="entry name" value="Fork_head_dom"/>
</dbReference>
<dbReference type="SUPFAM" id="SSF46785">
    <property type="entry name" value="Winged helix' DNA-binding domain"/>
    <property type="match status" value="1"/>
</dbReference>
<reference evidence="6 7" key="1">
    <citation type="journal article" date="2016" name="Mol. Biol. Evol.">
        <title>Comparative Genomics of Early-Diverging Mushroom-Forming Fungi Provides Insights into the Origins of Lignocellulose Decay Capabilities.</title>
        <authorList>
            <person name="Nagy L.G."/>
            <person name="Riley R."/>
            <person name="Tritt A."/>
            <person name="Adam C."/>
            <person name="Daum C."/>
            <person name="Floudas D."/>
            <person name="Sun H."/>
            <person name="Yadav J.S."/>
            <person name="Pangilinan J."/>
            <person name="Larsson K.H."/>
            <person name="Matsuura K."/>
            <person name="Barry K."/>
            <person name="Labutti K."/>
            <person name="Kuo R."/>
            <person name="Ohm R.A."/>
            <person name="Bhattacharya S.S."/>
            <person name="Shirouzu T."/>
            <person name="Yoshinaga Y."/>
            <person name="Martin F.M."/>
            <person name="Grigoriev I.V."/>
            <person name="Hibbett D.S."/>
        </authorList>
    </citation>
    <scope>NUCLEOTIDE SEQUENCE [LARGE SCALE GENOMIC DNA]</scope>
    <source>
        <strain evidence="6 7">HHB12733</strain>
    </source>
</reference>
<dbReference type="GO" id="GO:0005634">
    <property type="term" value="C:nucleus"/>
    <property type="evidence" value="ECO:0007669"/>
    <property type="project" value="UniProtKB-SubCell"/>
</dbReference>
<dbReference type="InterPro" id="IPR036388">
    <property type="entry name" value="WH-like_DNA-bd_sf"/>
</dbReference>
<keyword evidence="7" id="KW-1185">Reference proteome</keyword>
<dbReference type="InParanoid" id="A0A165DKA0"/>
<gene>
    <name evidence="6" type="ORF">CALCODRAFT_440760</name>
</gene>
<evidence type="ECO:0000256" key="1">
    <source>
        <dbReference type="ARBA" id="ARBA00023125"/>
    </source>
</evidence>
<dbReference type="OrthoDB" id="5954824at2759"/>
<dbReference type="AlphaFoldDB" id="A0A165DKA0"/>
<feature type="DNA-binding region" description="Fork-head" evidence="3">
    <location>
        <begin position="42"/>
        <end position="118"/>
    </location>
</feature>
<comment type="subcellular location">
    <subcellularLocation>
        <location evidence="3">Nucleus</location>
    </subcellularLocation>
</comment>
<dbReference type="PANTHER" id="PTHR11829">
    <property type="entry name" value="FORKHEAD BOX PROTEIN"/>
    <property type="match status" value="1"/>
</dbReference>
<evidence type="ECO:0000256" key="4">
    <source>
        <dbReference type="SAM" id="MobiDB-lite"/>
    </source>
</evidence>
<dbReference type="PRINTS" id="PR00053">
    <property type="entry name" value="FORKHEAD"/>
</dbReference>
<dbReference type="SMART" id="SM00339">
    <property type="entry name" value="FH"/>
    <property type="match status" value="1"/>
</dbReference>
<dbReference type="Pfam" id="PF00250">
    <property type="entry name" value="Forkhead"/>
    <property type="match status" value="1"/>
</dbReference>
<dbReference type="STRING" id="1353952.A0A165DKA0"/>
<feature type="non-terminal residue" evidence="6">
    <location>
        <position position="118"/>
    </location>
</feature>
<feature type="region of interest" description="Disordered" evidence="4">
    <location>
        <begin position="1"/>
        <end position="35"/>
    </location>
</feature>
<feature type="compositionally biased region" description="Polar residues" evidence="4">
    <location>
        <begin position="7"/>
        <end position="20"/>
    </location>
</feature>
<dbReference type="GO" id="GO:0000981">
    <property type="term" value="F:DNA-binding transcription factor activity, RNA polymerase II-specific"/>
    <property type="evidence" value="ECO:0007669"/>
    <property type="project" value="TreeGrafter"/>
</dbReference>